<keyword evidence="1" id="KW-0472">Membrane</keyword>
<evidence type="ECO:0000313" key="2">
    <source>
        <dbReference type="EMBL" id="RQG89839.1"/>
    </source>
</evidence>
<evidence type="ECO:0008006" key="4">
    <source>
        <dbReference type="Google" id="ProtNLM"/>
    </source>
</evidence>
<keyword evidence="1" id="KW-0812">Transmembrane</keyword>
<organism evidence="2 3">
    <name type="scientific">Natrarchaeobius halalkaliphilus</name>
    <dbReference type="NCBI Taxonomy" id="1679091"/>
    <lineage>
        <taxon>Archaea</taxon>
        <taxon>Methanobacteriati</taxon>
        <taxon>Methanobacteriota</taxon>
        <taxon>Stenosarchaea group</taxon>
        <taxon>Halobacteria</taxon>
        <taxon>Halobacteriales</taxon>
        <taxon>Natrialbaceae</taxon>
        <taxon>Natrarchaeobius</taxon>
    </lineage>
</organism>
<keyword evidence="1" id="KW-1133">Transmembrane helix</keyword>
<gene>
    <name evidence="2" type="ORF">EA462_07420</name>
</gene>
<sequence>MDDRALSTALSYALLLGVTVMLMGGLSVAAGGLLESQHERAVEAELDVIGERVTADLQTADRLTHTAGETESLAVRSSSPQLVSGGHYTIDVVNGGEETTLVVESADVDVTTETTVPTTTPVAETTVIGGELEITYDSESDELVIANG</sequence>
<comment type="caution">
    <text evidence="2">The sequence shown here is derived from an EMBL/GenBank/DDBJ whole genome shotgun (WGS) entry which is preliminary data.</text>
</comment>
<dbReference type="Pfam" id="PF23928">
    <property type="entry name" value="DUF7266"/>
    <property type="match status" value="1"/>
</dbReference>
<dbReference type="EMBL" id="REFY01000003">
    <property type="protein sequence ID" value="RQG89839.1"/>
    <property type="molecule type" value="Genomic_DNA"/>
</dbReference>
<protein>
    <recommendedName>
        <fullName evidence="4">Secreted glycoprotein</fullName>
    </recommendedName>
</protein>
<evidence type="ECO:0000256" key="1">
    <source>
        <dbReference type="SAM" id="Phobius"/>
    </source>
</evidence>
<feature type="transmembrane region" description="Helical" evidence="1">
    <location>
        <begin position="12"/>
        <end position="34"/>
    </location>
</feature>
<dbReference type="AlphaFoldDB" id="A0A3N6NYE3"/>
<evidence type="ECO:0000313" key="3">
    <source>
        <dbReference type="Proteomes" id="UP000273828"/>
    </source>
</evidence>
<dbReference type="Proteomes" id="UP000273828">
    <property type="component" value="Unassembled WGS sequence"/>
</dbReference>
<keyword evidence="3" id="KW-1185">Reference proteome</keyword>
<dbReference type="InterPro" id="IPR055690">
    <property type="entry name" value="DUF7266"/>
</dbReference>
<proteinExistence type="predicted"/>
<reference evidence="2 3" key="1">
    <citation type="submission" date="2018-10" db="EMBL/GenBank/DDBJ databases">
        <title>Natrarchaeobius chitinivorans gen. nov., sp. nov., and Natrarchaeobius haloalkaliphilus sp. nov., alkaliphilic, chitin-utilizing haloarchaea from hypersaline alkaline lakes.</title>
        <authorList>
            <person name="Sorokin D.Y."/>
            <person name="Elcheninov A.G."/>
            <person name="Kostrikina N.A."/>
            <person name="Bale N.J."/>
            <person name="Sinninghe Damste J.S."/>
            <person name="Khijniak T.V."/>
            <person name="Kublanov I.V."/>
            <person name="Toshchakov S.V."/>
        </authorList>
    </citation>
    <scope>NUCLEOTIDE SEQUENCE [LARGE SCALE GENOMIC DNA]</scope>
    <source>
        <strain evidence="2 3">AArcht-Sl</strain>
    </source>
</reference>
<name>A0A3N6NYE3_9EURY</name>
<dbReference type="RefSeq" id="WP_124177923.1">
    <property type="nucleotide sequence ID" value="NZ_REFY01000003.1"/>
</dbReference>
<accession>A0A3N6NYE3</accession>
<dbReference type="OrthoDB" id="226715at2157"/>